<protein>
    <submittedName>
        <fullName evidence="1">Uncharacterized protein</fullName>
    </submittedName>
</protein>
<comment type="caution">
    <text evidence="1">The sequence shown here is derived from an EMBL/GenBank/DDBJ whole genome shotgun (WGS) entry which is preliminary data.</text>
</comment>
<sequence length="123" mass="13836">MTGHEPLRCLAVRILRDVEGEIDNSEFEAFLDEVAGRHKWISTTEWLFVEPPAEANGFETLPVVMPQGAAVKAVLADLTNPEPRILTDHLVSPAEGRKWRWVAFQIAPNAQGQGYFPWERINA</sequence>
<proteinExistence type="predicted"/>
<name>A0ABR8R401_9CAUL</name>
<organism evidence="1 2">
    <name type="scientific">Brevundimonas guildfordensis</name>
    <dbReference type="NCBI Taxonomy" id="2762241"/>
    <lineage>
        <taxon>Bacteria</taxon>
        <taxon>Pseudomonadati</taxon>
        <taxon>Pseudomonadota</taxon>
        <taxon>Alphaproteobacteria</taxon>
        <taxon>Caulobacterales</taxon>
        <taxon>Caulobacteraceae</taxon>
        <taxon>Brevundimonas</taxon>
    </lineage>
</organism>
<reference evidence="1 2" key="1">
    <citation type="submission" date="2020-08" db="EMBL/GenBank/DDBJ databases">
        <title>A Genomic Blueprint of the Chicken Gut Microbiome.</title>
        <authorList>
            <person name="Gilroy R."/>
            <person name="Ravi A."/>
            <person name="Getino M."/>
            <person name="Pursley I."/>
            <person name="Horton D.L."/>
            <person name="Alikhan N.-F."/>
            <person name="Baker D."/>
            <person name="Gharbi K."/>
            <person name="Hall N."/>
            <person name="Watson M."/>
            <person name="Adriaenssens E.M."/>
            <person name="Foster-Nyarko E."/>
            <person name="Jarju S."/>
            <person name="Secka A."/>
            <person name="Antonio M."/>
            <person name="Oren A."/>
            <person name="Chaudhuri R."/>
            <person name="La Ragione R.M."/>
            <person name="Hildebrand F."/>
            <person name="Pallen M.J."/>
        </authorList>
    </citation>
    <scope>NUCLEOTIDE SEQUENCE [LARGE SCALE GENOMIC DNA]</scope>
    <source>
        <strain evidence="1 2">Sa3CVA3</strain>
    </source>
</reference>
<gene>
    <name evidence="1" type="ORF">H9656_13835</name>
</gene>
<keyword evidence="2" id="KW-1185">Reference proteome</keyword>
<evidence type="ECO:0000313" key="1">
    <source>
        <dbReference type="EMBL" id="MBD7942471.1"/>
    </source>
</evidence>
<dbReference type="RefSeq" id="WP_191744853.1">
    <property type="nucleotide sequence ID" value="NZ_JACSQU010000004.1"/>
</dbReference>
<accession>A0ABR8R401</accession>
<dbReference type="EMBL" id="JACSQU010000004">
    <property type="protein sequence ID" value="MBD7942471.1"/>
    <property type="molecule type" value="Genomic_DNA"/>
</dbReference>
<dbReference type="Proteomes" id="UP000638918">
    <property type="component" value="Unassembled WGS sequence"/>
</dbReference>
<evidence type="ECO:0000313" key="2">
    <source>
        <dbReference type="Proteomes" id="UP000638918"/>
    </source>
</evidence>